<gene>
    <name evidence="1" type="ORF">EVAR_36778_1</name>
</gene>
<name>A0A4C1X1Z2_EUMVA</name>
<keyword evidence="2" id="KW-1185">Reference proteome</keyword>
<protein>
    <submittedName>
        <fullName evidence="1">Uncharacterized protein</fullName>
    </submittedName>
</protein>
<reference evidence="1 2" key="1">
    <citation type="journal article" date="2019" name="Commun. Biol.">
        <title>The bagworm genome reveals a unique fibroin gene that provides high tensile strength.</title>
        <authorList>
            <person name="Kono N."/>
            <person name="Nakamura H."/>
            <person name="Ohtoshi R."/>
            <person name="Tomita M."/>
            <person name="Numata K."/>
            <person name="Arakawa K."/>
        </authorList>
    </citation>
    <scope>NUCLEOTIDE SEQUENCE [LARGE SCALE GENOMIC DNA]</scope>
</reference>
<dbReference type="AlphaFoldDB" id="A0A4C1X1Z2"/>
<comment type="caution">
    <text evidence="1">The sequence shown here is derived from an EMBL/GenBank/DDBJ whole genome shotgun (WGS) entry which is preliminary data.</text>
</comment>
<evidence type="ECO:0000313" key="1">
    <source>
        <dbReference type="EMBL" id="GBP57110.1"/>
    </source>
</evidence>
<sequence length="124" mass="13765">MQENNTRKPGKVYRRMFTKDTYAPSKTSRAPHTHRPTAIKATDFYFLFPDSSFAAPLLLDRSSMTLGCAAADGSGLSLLLTGVANDHTESLSRTFTITDKSSWVAMMIASREHLDRQHGVIVED</sequence>
<dbReference type="Proteomes" id="UP000299102">
    <property type="component" value="Unassembled WGS sequence"/>
</dbReference>
<organism evidence="1 2">
    <name type="scientific">Eumeta variegata</name>
    <name type="common">Bagworm moth</name>
    <name type="synonym">Eumeta japonica</name>
    <dbReference type="NCBI Taxonomy" id="151549"/>
    <lineage>
        <taxon>Eukaryota</taxon>
        <taxon>Metazoa</taxon>
        <taxon>Ecdysozoa</taxon>
        <taxon>Arthropoda</taxon>
        <taxon>Hexapoda</taxon>
        <taxon>Insecta</taxon>
        <taxon>Pterygota</taxon>
        <taxon>Neoptera</taxon>
        <taxon>Endopterygota</taxon>
        <taxon>Lepidoptera</taxon>
        <taxon>Glossata</taxon>
        <taxon>Ditrysia</taxon>
        <taxon>Tineoidea</taxon>
        <taxon>Psychidae</taxon>
        <taxon>Oiketicinae</taxon>
        <taxon>Eumeta</taxon>
    </lineage>
</organism>
<accession>A0A4C1X1Z2</accession>
<proteinExistence type="predicted"/>
<evidence type="ECO:0000313" key="2">
    <source>
        <dbReference type="Proteomes" id="UP000299102"/>
    </source>
</evidence>
<dbReference type="EMBL" id="BGZK01000708">
    <property type="protein sequence ID" value="GBP57110.1"/>
    <property type="molecule type" value="Genomic_DNA"/>
</dbReference>